<dbReference type="InterPro" id="IPR033803">
    <property type="entry name" value="CBD-like_Golvesin-Xly"/>
</dbReference>
<dbReference type="InterPro" id="IPR013783">
    <property type="entry name" value="Ig-like_fold"/>
</dbReference>
<dbReference type="CDD" id="cd00063">
    <property type="entry name" value="FN3"/>
    <property type="match status" value="1"/>
</dbReference>
<evidence type="ECO:0000259" key="2">
    <source>
        <dbReference type="PROSITE" id="PS50853"/>
    </source>
</evidence>
<accession>A0ABS7BWF0</accession>
<dbReference type="InterPro" id="IPR012334">
    <property type="entry name" value="Pectin_lyas_fold"/>
</dbReference>
<dbReference type="Gene3D" id="2.60.40.1080">
    <property type="match status" value="1"/>
</dbReference>
<organism evidence="3 4">
    <name type="scientific">Paenibacillus sepulcri</name>
    <dbReference type="NCBI Taxonomy" id="359917"/>
    <lineage>
        <taxon>Bacteria</taxon>
        <taxon>Bacillati</taxon>
        <taxon>Bacillota</taxon>
        <taxon>Bacilli</taxon>
        <taxon>Bacillales</taxon>
        <taxon>Paenibacillaceae</taxon>
        <taxon>Paenibacillus</taxon>
    </lineage>
</organism>
<dbReference type="Gene3D" id="2.160.20.10">
    <property type="entry name" value="Single-stranded right-handed beta-helix, Pectin lyase-like"/>
    <property type="match status" value="1"/>
</dbReference>
<dbReference type="SUPFAM" id="SSF49265">
    <property type="entry name" value="Fibronectin type III"/>
    <property type="match status" value="1"/>
</dbReference>
<feature type="signal peptide" evidence="1">
    <location>
        <begin position="1"/>
        <end position="29"/>
    </location>
</feature>
<dbReference type="Gene3D" id="2.60.40.10">
    <property type="entry name" value="Immunoglobulins"/>
    <property type="match status" value="1"/>
</dbReference>
<keyword evidence="1" id="KW-0732">Signal</keyword>
<dbReference type="SMART" id="SM00060">
    <property type="entry name" value="FN3"/>
    <property type="match status" value="1"/>
</dbReference>
<evidence type="ECO:0000313" key="3">
    <source>
        <dbReference type="EMBL" id="MBW7452969.1"/>
    </source>
</evidence>
<evidence type="ECO:0000256" key="1">
    <source>
        <dbReference type="SAM" id="SignalP"/>
    </source>
</evidence>
<name>A0ABS7BWF0_9BACL</name>
<dbReference type="EMBL" id="JAHZIK010000029">
    <property type="protein sequence ID" value="MBW7452969.1"/>
    <property type="molecule type" value="Genomic_DNA"/>
</dbReference>
<dbReference type="InterPro" id="IPR011050">
    <property type="entry name" value="Pectin_lyase_fold/virulence"/>
</dbReference>
<dbReference type="Pfam" id="PF25275">
    <property type="entry name" value="Golvesin_C"/>
    <property type="match status" value="1"/>
</dbReference>
<gene>
    <name evidence="3" type="ORF">K0U00_02795</name>
</gene>
<keyword evidence="4" id="KW-1185">Reference proteome</keyword>
<dbReference type="InterPro" id="IPR036116">
    <property type="entry name" value="FN3_sf"/>
</dbReference>
<dbReference type="InterPro" id="IPR003961">
    <property type="entry name" value="FN3_dom"/>
</dbReference>
<dbReference type="SMART" id="SM00710">
    <property type="entry name" value="PbH1"/>
    <property type="match status" value="7"/>
</dbReference>
<dbReference type="Pfam" id="PF00041">
    <property type="entry name" value="fn3"/>
    <property type="match status" value="1"/>
</dbReference>
<protein>
    <recommendedName>
        <fullName evidence="2">Fibronectin type-III domain-containing protein</fullName>
    </recommendedName>
</protein>
<dbReference type="InterPro" id="IPR006626">
    <property type="entry name" value="PbH1"/>
</dbReference>
<dbReference type="RefSeq" id="WP_210037782.1">
    <property type="nucleotide sequence ID" value="NZ_JBHLVU010000022.1"/>
</dbReference>
<proteinExistence type="predicted"/>
<dbReference type="Proteomes" id="UP001519887">
    <property type="component" value="Unassembled WGS sequence"/>
</dbReference>
<sequence>MKTNQLLKPMLVMALAAILAVMSITSGFAGKPAAAAGSGMIYYVDSAAGNNSSSGTDKNSPWKTLSHVSESASLFRPGDQILLKAGSVWNESFDVTFSGSDDNGITIGKYGGDIKPVINGGGGNYAVRIQNQQNVTVQDIEITNFNANDYDDYKTDYYRRSGVWVQAYHNGPMNNIRLVGLDIHDITGISVTGESWVEDTDGESVNKNFNAAIMVNAWEWDANVPADKHGYYKNFTVENCNIHDIKTIGINMDGYMNDPDTYHKNVVIRGNTINKTGSDGIIIGVANNPLIEHNSVYDVAIDSVDGKWIAGVWVWKTIGATIQYNEVARVHYQNSSNTDSNAFDVDIQAQGNHLFQYNYSHDNAGGFTMDMGQLQNGTTTYRYNISQNDAHHGFTGNTLNISDPTLFYNNVMYNDNGDGIVIKDNSKASFINNIFYTSKGNAPYPAGPKFYNNDFYGSAPPSQGVNNLTVDPKFADPGKSGDGMAIAAGYKLRADSPLIGAGKAIEGNGGKDFQGNPLYTGSPDIGAFEDPNSTISDTAAPAKPSGLAAADKSDTAITLSWDSLENNVPLDGDIYDASTGKKVASVMMSNTAELTGLTPDTSYAFYVVSKDMLGNASAASDPLTVKTTIPAVIVDNAEASLTGAWVPGTANASYQNDYVTIAKGSGSNTAAWTPELAKDGYYSVYYQLPNGSASRASNAPFTVNFDGGSKTYAVNERLPGGSWVLLGIHKFKAGTTGNVRLSDKANGEVAADAVKFLFNDEFGTDSITRVALTTDKLQLKIGETMGLSVKGMNGAGKALDLISEGMAVQFTSDNAAVSISGDGVITGVSQGTATIGASVTINGVAFTSNHVKVIVGPGFSVQEPSITDSSGLPLASFSSFGLVTASTFAVNSTDIQQNVTLIMAVYNRKGLVKTSMQNAVIKSYDNTELNISLVMPEDVSGCYLKVFVWDGKDEMHPLAARTIYPDSLN</sequence>
<dbReference type="SUPFAM" id="SSF51126">
    <property type="entry name" value="Pectin lyase-like"/>
    <property type="match status" value="1"/>
</dbReference>
<feature type="domain" description="Fibronectin type-III" evidence="2">
    <location>
        <begin position="543"/>
        <end position="631"/>
    </location>
</feature>
<feature type="chain" id="PRO_5045639809" description="Fibronectin type-III domain-containing protein" evidence="1">
    <location>
        <begin position="30"/>
        <end position="969"/>
    </location>
</feature>
<reference evidence="3 4" key="1">
    <citation type="submission" date="2021-07" db="EMBL/GenBank/DDBJ databases">
        <title>Paenibacillus radiodurans sp. nov., isolated from the southeastern edge of Tengger Desert.</title>
        <authorList>
            <person name="Zhang G."/>
        </authorList>
    </citation>
    <scope>NUCLEOTIDE SEQUENCE [LARGE SCALE GENOMIC DNA]</scope>
    <source>
        <strain evidence="3 4">CCM 7311</strain>
    </source>
</reference>
<comment type="caution">
    <text evidence="3">The sequence shown here is derived from an EMBL/GenBank/DDBJ whole genome shotgun (WGS) entry which is preliminary data.</text>
</comment>
<evidence type="ECO:0000313" key="4">
    <source>
        <dbReference type="Proteomes" id="UP001519887"/>
    </source>
</evidence>
<dbReference type="PROSITE" id="PS50853">
    <property type="entry name" value="FN3"/>
    <property type="match status" value="1"/>
</dbReference>